<reference evidence="1" key="1">
    <citation type="submission" date="2020-09" db="EMBL/GenBank/DDBJ databases">
        <title>New species isolated from human feces.</title>
        <authorList>
            <person name="Kitahara M."/>
            <person name="Shigeno Y."/>
            <person name="Shime M."/>
            <person name="Matsumoto Y."/>
            <person name="Nakamura S."/>
            <person name="Motooka D."/>
            <person name="Fukuoka S."/>
            <person name="Nishikawa H."/>
            <person name="Benno Y."/>
        </authorList>
    </citation>
    <scope>NUCLEOTIDE SEQUENCE</scope>
    <source>
        <strain evidence="1">MM59</strain>
    </source>
</reference>
<name>A0A810Q895_9FIRM</name>
<accession>A0A810Q895</accession>
<dbReference type="EMBL" id="AP023420">
    <property type="protein sequence ID" value="BCK84488.1"/>
    <property type="molecule type" value="Genomic_DNA"/>
</dbReference>
<dbReference type="Proteomes" id="UP000679848">
    <property type="component" value="Chromosome"/>
</dbReference>
<protein>
    <submittedName>
        <fullName evidence="1">Uncharacterized protein</fullName>
    </submittedName>
</protein>
<sequence length="76" mass="8551">MFSCSFGPWTLEFTREYRIVQDATTAVVIDDERTALVLVSLTSNGNICIERTYYAMICEIDAAAHKVTFHVTDDIA</sequence>
<evidence type="ECO:0000313" key="2">
    <source>
        <dbReference type="Proteomes" id="UP000679848"/>
    </source>
</evidence>
<gene>
    <name evidence="1" type="ORF">MM59RIKEN_18070</name>
</gene>
<organism evidence="1 2">
    <name type="scientific">Pusillibacter faecalis</name>
    <dbReference type="NCBI Taxonomy" id="2714358"/>
    <lineage>
        <taxon>Bacteria</taxon>
        <taxon>Bacillati</taxon>
        <taxon>Bacillota</taxon>
        <taxon>Clostridia</taxon>
        <taxon>Eubacteriales</taxon>
        <taxon>Oscillospiraceae</taxon>
        <taxon>Pusillibacter</taxon>
    </lineage>
</organism>
<keyword evidence="2" id="KW-1185">Reference proteome</keyword>
<dbReference type="AlphaFoldDB" id="A0A810Q895"/>
<proteinExistence type="predicted"/>
<evidence type="ECO:0000313" key="1">
    <source>
        <dbReference type="EMBL" id="BCK84488.1"/>
    </source>
</evidence>
<dbReference type="KEGG" id="pfaa:MM59RIKEN_18070"/>